<evidence type="ECO:0000256" key="1">
    <source>
        <dbReference type="SAM" id="Coils"/>
    </source>
</evidence>
<sequence>MALTSPLTVPTFSGQDARKSVIDLIDDLVVHSTVSGFSESDVLRRVLPVALNNMQRLPPKWRRSSTGTPRRRKGVRLQRASGAPAQTLLSDPSTAIRRLAEENAALQREAESAQAEYEKLLSEKKAMLEYIWEPVRTEYESTLENLGEKLRETKTKHRRRVEELLSSQEQYQEEVMLEDEELILLTHEVDQYADTLGSRKLEYNQELENIERRLEARHAAEMEALKSEHRANMEVLRESLKQEQQDVKAGYEEEQRKLRRSLESEHNLVANSQKAQLGLALEALTKTRKAQIEKMKKQHARVVEQLDKETAQL</sequence>
<dbReference type="Proteomes" id="UP000821866">
    <property type="component" value="Chromosome 6"/>
</dbReference>
<dbReference type="VEuPathDB" id="VectorBase:LOC119178495"/>
<protein>
    <submittedName>
        <fullName evidence="3">Uncharacterized protein</fullName>
    </submittedName>
</protein>
<feature type="compositionally biased region" description="Basic residues" evidence="2">
    <location>
        <begin position="59"/>
        <end position="76"/>
    </location>
</feature>
<evidence type="ECO:0000313" key="4">
    <source>
        <dbReference type="Proteomes" id="UP000821866"/>
    </source>
</evidence>
<evidence type="ECO:0000313" key="3">
    <source>
        <dbReference type="EMBL" id="KAH8023152.1"/>
    </source>
</evidence>
<dbReference type="EMBL" id="JABSTU010000008">
    <property type="protein sequence ID" value="KAH8023152.1"/>
    <property type="molecule type" value="Genomic_DNA"/>
</dbReference>
<organism evidence="3 4">
    <name type="scientific">Rhipicephalus microplus</name>
    <name type="common">Cattle tick</name>
    <name type="synonym">Boophilus microplus</name>
    <dbReference type="NCBI Taxonomy" id="6941"/>
    <lineage>
        <taxon>Eukaryota</taxon>
        <taxon>Metazoa</taxon>
        <taxon>Ecdysozoa</taxon>
        <taxon>Arthropoda</taxon>
        <taxon>Chelicerata</taxon>
        <taxon>Arachnida</taxon>
        <taxon>Acari</taxon>
        <taxon>Parasitiformes</taxon>
        <taxon>Ixodida</taxon>
        <taxon>Ixodoidea</taxon>
        <taxon>Ixodidae</taxon>
        <taxon>Rhipicephalinae</taxon>
        <taxon>Rhipicephalus</taxon>
        <taxon>Boophilus</taxon>
    </lineage>
</organism>
<reference evidence="3" key="2">
    <citation type="submission" date="2021-09" db="EMBL/GenBank/DDBJ databases">
        <authorList>
            <person name="Jia N."/>
            <person name="Wang J."/>
            <person name="Shi W."/>
            <person name="Du L."/>
            <person name="Sun Y."/>
            <person name="Zhan W."/>
            <person name="Jiang J."/>
            <person name="Wang Q."/>
            <person name="Zhang B."/>
            <person name="Ji P."/>
            <person name="Sakyi L.B."/>
            <person name="Cui X."/>
            <person name="Yuan T."/>
            <person name="Jiang B."/>
            <person name="Yang W."/>
            <person name="Lam T.T.-Y."/>
            <person name="Chang Q."/>
            <person name="Ding S."/>
            <person name="Wang X."/>
            <person name="Zhu J."/>
            <person name="Ruan X."/>
            <person name="Zhao L."/>
            <person name="Wei J."/>
            <person name="Que T."/>
            <person name="Du C."/>
            <person name="Cheng J."/>
            <person name="Dai P."/>
            <person name="Han X."/>
            <person name="Huang E."/>
            <person name="Gao Y."/>
            <person name="Liu J."/>
            <person name="Shao H."/>
            <person name="Ye R."/>
            <person name="Li L."/>
            <person name="Wei W."/>
            <person name="Wang X."/>
            <person name="Wang C."/>
            <person name="Huo Q."/>
            <person name="Li W."/>
            <person name="Guo W."/>
            <person name="Chen H."/>
            <person name="Chen S."/>
            <person name="Zhou L."/>
            <person name="Zhou L."/>
            <person name="Ni X."/>
            <person name="Tian J."/>
            <person name="Zhou Y."/>
            <person name="Sheng Y."/>
            <person name="Liu T."/>
            <person name="Pan Y."/>
            <person name="Xia L."/>
            <person name="Li J."/>
            <person name="Zhao F."/>
            <person name="Cao W."/>
        </authorList>
    </citation>
    <scope>NUCLEOTIDE SEQUENCE</scope>
    <source>
        <strain evidence="3">Rmic-2018</strain>
        <tissue evidence="3">Larvae</tissue>
    </source>
</reference>
<keyword evidence="4" id="KW-1185">Reference proteome</keyword>
<accession>A0A9J6DML9</accession>
<evidence type="ECO:0000256" key="2">
    <source>
        <dbReference type="SAM" id="MobiDB-lite"/>
    </source>
</evidence>
<feature type="region of interest" description="Disordered" evidence="2">
    <location>
        <begin position="59"/>
        <end position="84"/>
    </location>
</feature>
<dbReference type="AlphaFoldDB" id="A0A9J6DML9"/>
<proteinExistence type="predicted"/>
<gene>
    <name evidence="3" type="ORF">HPB51_011266</name>
</gene>
<keyword evidence="1" id="KW-0175">Coiled coil</keyword>
<feature type="coiled-coil region" evidence="1">
    <location>
        <begin position="96"/>
        <end position="261"/>
    </location>
</feature>
<comment type="caution">
    <text evidence="3">The sequence shown here is derived from an EMBL/GenBank/DDBJ whole genome shotgun (WGS) entry which is preliminary data.</text>
</comment>
<reference evidence="3" key="1">
    <citation type="journal article" date="2020" name="Cell">
        <title>Large-Scale Comparative Analyses of Tick Genomes Elucidate Their Genetic Diversity and Vector Capacities.</title>
        <authorList>
            <consortium name="Tick Genome and Microbiome Consortium (TIGMIC)"/>
            <person name="Jia N."/>
            <person name="Wang J."/>
            <person name="Shi W."/>
            <person name="Du L."/>
            <person name="Sun Y."/>
            <person name="Zhan W."/>
            <person name="Jiang J.F."/>
            <person name="Wang Q."/>
            <person name="Zhang B."/>
            <person name="Ji P."/>
            <person name="Bell-Sakyi L."/>
            <person name="Cui X.M."/>
            <person name="Yuan T.T."/>
            <person name="Jiang B.G."/>
            <person name="Yang W.F."/>
            <person name="Lam T.T."/>
            <person name="Chang Q.C."/>
            <person name="Ding S.J."/>
            <person name="Wang X.J."/>
            <person name="Zhu J.G."/>
            <person name="Ruan X.D."/>
            <person name="Zhao L."/>
            <person name="Wei J.T."/>
            <person name="Ye R.Z."/>
            <person name="Que T.C."/>
            <person name="Du C.H."/>
            <person name="Zhou Y.H."/>
            <person name="Cheng J.X."/>
            <person name="Dai P.F."/>
            <person name="Guo W.B."/>
            <person name="Han X.H."/>
            <person name="Huang E.J."/>
            <person name="Li L.F."/>
            <person name="Wei W."/>
            <person name="Gao Y.C."/>
            <person name="Liu J.Z."/>
            <person name="Shao H.Z."/>
            <person name="Wang X."/>
            <person name="Wang C.C."/>
            <person name="Yang T.C."/>
            <person name="Huo Q.B."/>
            <person name="Li W."/>
            <person name="Chen H.Y."/>
            <person name="Chen S.E."/>
            <person name="Zhou L.G."/>
            <person name="Ni X.B."/>
            <person name="Tian J.H."/>
            <person name="Sheng Y."/>
            <person name="Liu T."/>
            <person name="Pan Y.S."/>
            <person name="Xia L.Y."/>
            <person name="Li J."/>
            <person name="Zhao F."/>
            <person name="Cao W.C."/>
        </authorList>
    </citation>
    <scope>NUCLEOTIDE SEQUENCE</scope>
    <source>
        <strain evidence="3">Rmic-2018</strain>
    </source>
</reference>
<name>A0A9J6DML9_RHIMP</name>